<accession>A0A1J7GT40</accession>
<organism evidence="2 3">
    <name type="scientific">Lupinus angustifolius</name>
    <name type="common">Narrow-leaved blue lupine</name>
    <dbReference type="NCBI Taxonomy" id="3871"/>
    <lineage>
        <taxon>Eukaryota</taxon>
        <taxon>Viridiplantae</taxon>
        <taxon>Streptophyta</taxon>
        <taxon>Embryophyta</taxon>
        <taxon>Tracheophyta</taxon>
        <taxon>Spermatophyta</taxon>
        <taxon>Magnoliopsida</taxon>
        <taxon>eudicotyledons</taxon>
        <taxon>Gunneridae</taxon>
        <taxon>Pentapetalae</taxon>
        <taxon>rosids</taxon>
        <taxon>fabids</taxon>
        <taxon>Fabales</taxon>
        <taxon>Fabaceae</taxon>
        <taxon>Papilionoideae</taxon>
        <taxon>50 kb inversion clade</taxon>
        <taxon>genistoids sensu lato</taxon>
        <taxon>core genistoids</taxon>
        <taxon>Genisteae</taxon>
        <taxon>Lupinus</taxon>
    </lineage>
</organism>
<reference evidence="2 3" key="1">
    <citation type="journal article" date="2017" name="Plant Biotechnol. J.">
        <title>A comprehensive draft genome sequence for lupin (Lupinus angustifolius), an emerging health food: insights into plant-microbe interactions and legume evolution.</title>
        <authorList>
            <person name="Hane J.K."/>
            <person name="Ming Y."/>
            <person name="Kamphuis L.G."/>
            <person name="Nelson M.N."/>
            <person name="Garg G."/>
            <person name="Atkins C.A."/>
            <person name="Bayer P.E."/>
            <person name="Bravo A."/>
            <person name="Bringans S."/>
            <person name="Cannon S."/>
            <person name="Edwards D."/>
            <person name="Foley R."/>
            <person name="Gao L.L."/>
            <person name="Harrison M.J."/>
            <person name="Huang W."/>
            <person name="Hurgobin B."/>
            <person name="Li S."/>
            <person name="Liu C.W."/>
            <person name="McGrath A."/>
            <person name="Morahan G."/>
            <person name="Murray J."/>
            <person name="Weller J."/>
            <person name="Jian J."/>
            <person name="Singh K.B."/>
        </authorList>
    </citation>
    <scope>NUCLEOTIDE SEQUENCE [LARGE SCALE GENOMIC DNA]</scope>
    <source>
        <strain evidence="3">cv. Tanjil</strain>
        <tissue evidence="2">Whole plant</tissue>
    </source>
</reference>
<feature type="compositionally biased region" description="Acidic residues" evidence="1">
    <location>
        <begin position="38"/>
        <end position="77"/>
    </location>
</feature>
<feature type="compositionally biased region" description="Basic and acidic residues" evidence="1">
    <location>
        <begin position="219"/>
        <end position="231"/>
    </location>
</feature>
<name>A0A1J7GT40_LUPAN</name>
<feature type="region of interest" description="Disordered" evidence="1">
    <location>
        <begin position="218"/>
        <end position="259"/>
    </location>
</feature>
<dbReference type="AlphaFoldDB" id="A0A1J7GT40"/>
<feature type="compositionally biased region" description="Basic and acidic residues" evidence="1">
    <location>
        <begin position="24"/>
        <end position="37"/>
    </location>
</feature>
<sequence length="259" mass="29567">MVRRRQERGNQERRRSARIMAMEAQKEKEKMEKIRKEEEEEEEEEEKAEEAEEEEKAEEAEEEDKAEEAEEAEEEEEAAKQQENDMKNDVGDNHFTYDSEAENSRAMKKGRKSKPFEEIITLSSPQPMQEGLYLGDGSSSRTAGNATLEMNMRDTYMLPNDNPLFTSVLDDQSNFQLQYNANAGGGYRESLLRFVKGMGPVAQRVAMEKLGNMDYMQPVKDELTDDHEQHEPPTQQGDFKIKVEADAGADEVVSSPKGP</sequence>
<protein>
    <submittedName>
        <fullName evidence="2">Uncharacterized protein</fullName>
    </submittedName>
</protein>
<dbReference type="EMBL" id="CM007370">
    <property type="protein sequence ID" value="OIW03622.1"/>
    <property type="molecule type" value="Genomic_DNA"/>
</dbReference>
<proteinExistence type="predicted"/>
<gene>
    <name evidence="2" type="ORF">TanjilG_06131</name>
</gene>
<dbReference type="Proteomes" id="UP000188354">
    <property type="component" value="Chromosome LG10"/>
</dbReference>
<feature type="region of interest" description="Disordered" evidence="1">
    <location>
        <begin position="1"/>
        <end position="114"/>
    </location>
</feature>
<evidence type="ECO:0000313" key="2">
    <source>
        <dbReference type="EMBL" id="OIW03622.1"/>
    </source>
</evidence>
<keyword evidence="3" id="KW-1185">Reference proteome</keyword>
<feature type="compositionally biased region" description="Basic and acidic residues" evidence="1">
    <location>
        <begin position="78"/>
        <end position="105"/>
    </location>
</feature>
<evidence type="ECO:0000313" key="3">
    <source>
        <dbReference type="Proteomes" id="UP000188354"/>
    </source>
</evidence>
<dbReference type="Gramene" id="OIW03622">
    <property type="protein sequence ID" value="OIW03622"/>
    <property type="gene ID" value="TanjilG_06131"/>
</dbReference>
<evidence type="ECO:0000256" key="1">
    <source>
        <dbReference type="SAM" id="MobiDB-lite"/>
    </source>
</evidence>